<organism evidence="2">
    <name type="scientific">Oryza barthii</name>
    <dbReference type="NCBI Taxonomy" id="65489"/>
    <lineage>
        <taxon>Eukaryota</taxon>
        <taxon>Viridiplantae</taxon>
        <taxon>Streptophyta</taxon>
        <taxon>Embryophyta</taxon>
        <taxon>Tracheophyta</taxon>
        <taxon>Spermatophyta</taxon>
        <taxon>Magnoliopsida</taxon>
        <taxon>Liliopsida</taxon>
        <taxon>Poales</taxon>
        <taxon>Poaceae</taxon>
        <taxon>BOP clade</taxon>
        <taxon>Oryzoideae</taxon>
        <taxon>Oryzeae</taxon>
        <taxon>Oryzinae</taxon>
        <taxon>Oryza</taxon>
    </lineage>
</organism>
<dbReference type="HOGENOM" id="CLU_116932_0_0_1"/>
<sequence length="203" mass="21849">MTSDQDAETSRNAPAFVCEILVSLLIFGGGLLVFPSFFSSFFTDVIILPTFSVDLAGFDGLDDGGPTPPPTVSPAFNLTLLASGDRPASRLTAAWEGICQERGTVAVSYAGAVLAWGRVPGFCVGKHEDALVRMVAVGIEVGLSDELRHRMASERRSRAAELDVDLVLERRSMKDDKRLLSCRVKLDEPPPSSQPSPCRVIVL</sequence>
<dbReference type="Proteomes" id="UP000026960">
    <property type="component" value="Chromosome 4"/>
</dbReference>
<keyword evidence="1" id="KW-1133">Transmembrane helix</keyword>
<evidence type="ECO:0000313" key="2">
    <source>
        <dbReference type="EnsemblPlants" id="OBART04G18670.1"/>
    </source>
</evidence>
<dbReference type="Gramene" id="OBART04G18670.1">
    <property type="protein sequence ID" value="OBART04G18670.1"/>
    <property type="gene ID" value="OBART04G18670"/>
</dbReference>
<dbReference type="eggNOG" id="ENOG502R870">
    <property type="taxonomic scope" value="Eukaryota"/>
</dbReference>
<name>A0A0D3FXY1_9ORYZ</name>
<dbReference type="EnsemblPlants" id="OBART04G18670.1">
    <property type="protein sequence ID" value="OBART04G18670.1"/>
    <property type="gene ID" value="OBART04G18670"/>
</dbReference>
<keyword evidence="1" id="KW-0472">Membrane</keyword>
<dbReference type="PaxDb" id="65489-OBART04G18670.1"/>
<keyword evidence="3" id="KW-1185">Reference proteome</keyword>
<protein>
    <submittedName>
        <fullName evidence="2">Uncharacterized protein</fullName>
    </submittedName>
</protein>
<keyword evidence="1" id="KW-0812">Transmembrane</keyword>
<accession>A0A0D3FXY1</accession>
<evidence type="ECO:0000313" key="3">
    <source>
        <dbReference type="Proteomes" id="UP000026960"/>
    </source>
</evidence>
<dbReference type="PANTHER" id="PTHR33994">
    <property type="entry name" value="OS04G0515000 PROTEIN"/>
    <property type="match status" value="1"/>
</dbReference>
<reference evidence="2" key="2">
    <citation type="submission" date="2015-03" db="UniProtKB">
        <authorList>
            <consortium name="EnsemblPlants"/>
        </authorList>
    </citation>
    <scope>IDENTIFICATION</scope>
</reference>
<proteinExistence type="predicted"/>
<dbReference type="PANTHER" id="PTHR33994:SF28">
    <property type="entry name" value="OS04G0515200 PROTEIN"/>
    <property type="match status" value="1"/>
</dbReference>
<evidence type="ECO:0000256" key="1">
    <source>
        <dbReference type="SAM" id="Phobius"/>
    </source>
</evidence>
<reference evidence="2" key="1">
    <citation type="journal article" date="2009" name="Rice">
        <title>De Novo Next Generation Sequencing of Plant Genomes.</title>
        <authorList>
            <person name="Rounsley S."/>
            <person name="Marri P.R."/>
            <person name="Yu Y."/>
            <person name="He R."/>
            <person name="Sisneros N."/>
            <person name="Goicoechea J.L."/>
            <person name="Lee S.J."/>
            <person name="Angelova A."/>
            <person name="Kudrna D."/>
            <person name="Luo M."/>
            <person name="Affourtit J."/>
            <person name="Desany B."/>
            <person name="Knight J."/>
            <person name="Niazi F."/>
            <person name="Egholm M."/>
            <person name="Wing R.A."/>
        </authorList>
    </citation>
    <scope>NUCLEOTIDE SEQUENCE [LARGE SCALE GENOMIC DNA]</scope>
    <source>
        <strain evidence="2">cv. IRGC 105608</strain>
    </source>
</reference>
<feature type="transmembrane region" description="Helical" evidence="1">
    <location>
        <begin position="20"/>
        <end position="42"/>
    </location>
</feature>
<dbReference type="AlphaFoldDB" id="A0A0D3FXY1"/>